<evidence type="ECO:0000313" key="2">
    <source>
        <dbReference type="Proteomes" id="UP000593565"/>
    </source>
</evidence>
<accession>A0A7J6AIF0</accession>
<reference evidence="1 2" key="1">
    <citation type="submission" date="2020-02" db="EMBL/GenBank/DDBJ databases">
        <title>A chromosome-scale genome assembly of the black bullhead catfish (Ameiurus melas).</title>
        <authorList>
            <person name="Wen M."/>
            <person name="Zham M."/>
            <person name="Cabau C."/>
            <person name="Klopp C."/>
            <person name="Donnadieu C."/>
            <person name="Roques C."/>
            <person name="Bouchez O."/>
            <person name="Lampietro C."/>
            <person name="Jouanno E."/>
            <person name="Herpin A."/>
            <person name="Louis A."/>
            <person name="Berthelot C."/>
            <person name="Parey E."/>
            <person name="Roest-Crollius H."/>
            <person name="Braasch I."/>
            <person name="Postlethwait J."/>
            <person name="Robinson-Rechavi M."/>
            <person name="Echchiki A."/>
            <person name="Begum T."/>
            <person name="Montfort J."/>
            <person name="Schartl M."/>
            <person name="Bobe J."/>
            <person name="Guiguen Y."/>
        </authorList>
    </citation>
    <scope>NUCLEOTIDE SEQUENCE [LARGE SCALE GENOMIC DNA]</scope>
    <source>
        <strain evidence="1">M_S1</strain>
        <tissue evidence="1">Blood</tissue>
    </source>
</reference>
<keyword evidence="2" id="KW-1185">Reference proteome</keyword>
<dbReference type="EMBL" id="JAAGNN010000012">
    <property type="protein sequence ID" value="KAF4082506.1"/>
    <property type="molecule type" value="Genomic_DNA"/>
</dbReference>
<dbReference type="Proteomes" id="UP000593565">
    <property type="component" value="Unassembled WGS sequence"/>
</dbReference>
<name>A0A7J6AIF0_AMEME</name>
<evidence type="ECO:0000313" key="1">
    <source>
        <dbReference type="EMBL" id="KAF4082506.1"/>
    </source>
</evidence>
<protein>
    <submittedName>
        <fullName evidence="1">Uncharacterized protein</fullName>
    </submittedName>
</protein>
<gene>
    <name evidence="1" type="ORF">AMELA_G00152740</name>
</gene>
<proteinExistence type="predicted"/>
<comment type="caution">
    <text evidence="1">The sequence shown here is derived from an EMBL/GenBank/DDBJ whole genome shotgun (WGS) entry which is preliminary data.</text>
</comment>
<organism evidence="1 2">
    <name type="scientific">Ameiurus melas</name>
    <name type="common">Black bullhead</name>
    <name type="synonym">Silurus melas</name>
    <dbReference type="NCBI Taxonomy" id="219545"/>
    <lineage>
        <taxon>Eukaryota</taxon>
        <taxon>Metazoa</taxon>
        <taxon>Chordata</taxon>
        <taxon>Craniata</taxon>
        <taxon>Vertebrata</taxon>
        <taxon>Euteleostomi</taxon>
        <taxon>Actinopterygii</taxon>
        <taxon>Neopterygii</taxon>
        <taxon>Teleostei</taxon>
        <taxon>Ostariophysi</taxon>
        <taxon>Siluriformes</taxon>
        <taxon>Ictaluridae</taxon>
        <taxon>Ameiurus</taxon>
    </lineage>
</organism>
<sequence>MIPVCVCVYIFQTAMFHTTQVIVGSRGTWSLSQESWGTRRGTPWTGCQSIAGHNHIHTHTPIHTLRTLLDTPISLTMHVFGHVF</sequence>
<dbReference type="AlphaFoldDB" id="A0A7J6AIF0"/>